<organism evidence="2 4">
    <name type="scientific">Rhodotorula toruloides</name>
    <name type="common">Yeast</name>
    <name type="synonym">Rhodosporidium toruloides</name>
    <dbReference type="NCBI Taxonomy" id="5286"/>
    <lineage>
        <taxon>Eukaryota</taxon>
        <taxon>Fungi</taxon>
        <taxon>Dikarya</taxon>
        <taxon>Basidiomycota</taxon>
        <taxon>Pucciniomycotina</taxon>
        <taxon>Microbotryomycetes</taxon>
        <taxon>Sporidiobolales</taxon>
        <taxon>Sporidiobolaceae</taxon>
        <taxon>Rhodotorula</taxon>
    </lineage>
</organism>
<dbReference type="AlphaFoldDB" id="A0A0K3C9J4"/>
<gene>
    <name evidence="2" type="primary">FGENESH: predicted gene_4.56</name>
    <name evidence="3" type="ORF">AAT19DRAFT_13568</name>
    <name evidence="2" type="ORF">BN2166_0022800</name>
</gene>
<evidence type="ECO:0000313" key="5">
    <source>
        <dbReference type="Proteomes" id="UP000239560"/>
    </source>
</evidence>
<evidence type="ECO:0000313" key="4">
    <source>
        <dbReference type="Proteomes" id="UP000199069"/>
    </source>
</evidence>
<reference evidence="2 4" key="1">
    <citation type="submission" date="2015-07" db="EMBL/GenBank/DDBJ databases">
        <authorList>
            <person name="Cajimat M.N.B."/>
            <person name="Milazzo M.L."/>
            <person name="Fulhorst C.F."/>
        </authorList>
    </citation>
    <scope>NUCLEOTIDE SEQUENCE [LARGE SCALE GENOMIC DNA]</scope>
    <source>
        <strain evidence="2">Single colony</strain>
    </source>
</reference>
<feature type="region of interest" description="Disordered" evidence="1">
    <location>
        <begin position="231"/>
        <end position="256"/>
    </location>
</feature>
<keyword evidence="4" id="KW-1185">Reference proteome</keyword>
<dbReference type="EMBL" id="LCTV02000004">
    <property type="protein sequence ID" value="PRQ75511.1"/>
    <property type="molecule type" value="Genomic_DNA"/>
</dbReference>
<reference evidence="3 5" key="2">
    <citation type="journal article" date="2018" name="Elife">
        <title>Functional genomics of lipid metabolism in the oleaginous yeast Rhodosporidium toruloides.</title>
        <authorList>
            <person name="Coradetti S.T."/>
            <person name="Pinel D."/>
            <person name="Geiselman G."/>
            <person name="Ito M."/>
            <person name="Mondo S."/>
            <person name="Reilly M.C."/>
            <person name="Cheng Y.F."/>
            <person name="Bauer S."/>
            <person name="Grigoriev I."/>
            <person name="Gladden J.M."/>
            <person name="Simmons B.A."/>
            <person name="Brem R."/>
            <person name="Arkin A.P."/>
            <person name="Skerker J.M."/>
        </authorList>
    </citation>
    <scope>NUCLEOTIDE SEQUENCE [LARGE SCALE GENOMIC DNA]</scope>
    <source>
        <strain evidence="3 5">NBRC 0880</strain>
    </source>
</reference>
<evidence type="ECO:0000313" key="3">
    <source>
        <dbReference type="EMBL" id="PRQ75511.1"/>
    </source>
</evidence>
<accession>A0A0K3C9J4</accession>
<protein>
    <submittedName>
        <fullName evidence="2">Uncharacterized protein</fullName>
    </submittedName>
</protein>
<name>A0A0K3C9J4_RHOTO</name>
<evidence type="ECO:0000313" key="2">
    <source>
        <dbReference type="EMBL" id="CTR06419.1"/>
    </source>
</evidence>
<proteinExistence type="predicted"/>
<evidence type="ECO:0000256" key="1">
    <source>
        <dbReference type="SAM" id="MobiDB-lite"/>
    </source>
</evidence>
<dbReference type="Proteomes" id="UP000199069">
    <property type="component" value="Unassembled WGS sequence"/>
</dbReference>
<dbReference type="OrthoDB" id="10269294at2759"/>
<dbReference type="Proteomes" id="UP000239560">
    <property type="component" value="Unassembled WGS sequence"/>
</dbReference>
<feature type="compositionally biased region" description="Basic residues" evidence="1">
    <location>
        <begin position="247"/>
        <end position="256"/>
    </location>
</feature>
<dbReference type="EMBL" id="CWKI01000004">
    <property type="protein sequence ID" value="CTR06419.1"/>
    <property type="molecule type" value="Genomic_DNA"/>
</dbReference>
<sequence length="256" mass="28631">MSTAKTLREPPPFDLSLPPIAVDPRFLPPLLPWGLLYNDLMPWCPDSLATSSFPSRKGVPPWTIQLELHYQKFHPQTWLTLAADDAIDSWFYRKVLQERDKQIAVYGEAHDSIQSALDAVLLRRYTRWGTIFALHGIRQIYLDTQLALHPAWTEPEALKGLEVGDYPLVSPVAAVGTVWPLPSEPPREDLLTTLHSIDHAILFDHETPESRRAQPSGWGGSADCAELKTSSVQAAGCPPSAELSTTLRRRRNETAP</sequence>